<evidence type="ECO:0000313" key="8">
    <source>
        <dbReference type="Proteomes" id="UP000242694"/>
    </source>
</evidence>
<comment type="subcellular location">
    <subcellularLocation>
        <location evidence="1">Cell envelope</location>
    </subcellularLocation>
</comment>
<comment type="caution">
    <text evidence="7">The sequence shown here is derived from an EMBL/GenBank/DDBJ whole genome shotgun (WGS) entry which is preliminary data.</text>
</comment>
<dbReference type="Proteomes" id="UP000242694">
    <property type="component" value="Unassembled WGS sequence"/>
</dbReference>
<dbReference type="PANTHER" id="PTHR30532">
    <property type="entry name" value="IRON III DICITRATE-BINDING PERIPLASMIC PROTEIN"/>
    <property type="match status" value="1"/>
</dbReference>
<comment type="similarity">
    <text evidence="2">Belongs to the bacterial solute-binding protein 8 family.</text>
</comment>
<dbReference type="SUPFAM" id="SSF53807">
    <property type="entry name" value="Helical backbone' metal receptor"/>
    <property type="match status" value="1"/>
</dbReference>
<protein>
    <submittedName>
        <fullName evidence="7">Ferrichrome ABC transporter substrate-binding protein</fullName>
    </submittedName>
</protein>
<dbReference type="InterPro" id="IPR051313">
    <property type="entry name" value="Bact_iron-sidero_bind"/>
</dbReference>
<keyword evidence="3" id="KW-0813">Transport</keyword>
<dbReference type="PROSITE" id="PS51257">
    <property type="entry name" value="PROKAR_LIPOPROTEIN"/>
    <property type="match status" value="1"/>
</dbReference>
<dbReference type="PANTHER" id="PTHR30532:SF26">
    <property type="entry name" value="IRON(3+)-HYDROXAMATE-BINDING PROTEIN FHUD"/>
    <property type="match status" value="1"/>
</dbReference>
<dbReference type="Gene3D" id="3.40.50.1980">
    <property type="entry name" value="Nitrogenase molybdenum iron protein domain"/>
    <property type="match status" value="2"/>
</dbReference>
<dbReference type="InterPro" id="IPR002491">
    <property type="entry name" value="ABC_transptr_periplasmic_BD"/>
</dbReference>
<proteinExistence type="inferred from homology"/>
<evidence type="ECO:0000256" key="1">
    <source>
        <dbReference type="ARBA" id="ARBA00004196"/>
    </source>
</evidence>
<evidence type="ECO:0000256" key="4">
    <source>
        <dbReference type="ARBA" id="ARBA00022729"/>
    </source>
</evidence>
<gene>
    <name evidence="7" type="ORF">BU607_11155</name>
</gene>
<evidence type="ECO:0000256" key="2">
    <source>
        <dbReference type="ARBA" id="ARBA00008814"/>
    </source>
</evidence>
<dbReference type="PROSITE" id="PS50983">
    <property type="entry name" value="FE_B12_PBP"/>
    <property type="match status" value="1"/>
</dbReference>
<feature type="domain" description="Fe/B12 periplasmic-binding" evidence="6">
    <location>
        <begin position="54"/>
        <end position="308"/>
    </location>
</feature>
<feature type="signal peptide" evidence="5">
    <location>
        <begin position="1"/>
        <end position="19"/>
    </location>
</feature>
<keyword evidence="8" id="KW-1185">Reference proteome</keyword>
<evidence type="ECO:0000313" key="7">
    <source>
        <dbReference type="EMBL" id="PTH12340.1"/>
    </source>
</evidence>
<dbReference type="EMBL" id="PZDI01000118">
    <property type="protein sequence ID" value="PTH12340.1"/>
    <property type="molecule type" value="Genomic_DNA"/>
</dbReference>
<evidence type="ECO:0000256" key="5">
    <source>
        <dbReference type="SAM" id="SignalP"/>
    </source>
</evidence>
<keyword evidence="4 5" id="KW-0732">Signal</keyword>
<organism evidence="7 8">
    <name type="scientific">Staphylococcus auricularis</name>
    <dbReference type="NCBI Taxonomy" id="29379"/>
    <lineage>
        <taxon>Bacteria</taxon>
        <taxon>Bacillati</taxon>
        <taxon>Bacillota</taxon>
        <taxon>Bacilli</taxon>
        <taxon>Bacillales</taxon>
        <taxon>Staphylococcaceae</taxon>
        <taxon>Staphylococcus</taxon>
    </lineage>
</organism>
<feature type="chain" id="PRO_5047348294" evidence="5">
    <location>
        <begin position="20"/>
        <end position="309"/>
    </location>
</feature>
<dbReference type="RefSeq" id="WP_107392980.1">
    <property type="nucleotide sequence ID" value="NZ_JALKTO010000001.1"/>
</dbReference>
<dbReference type="Pfam" id="PF01497">
    <property type="entry name" value="Peripla_BP_2"/>
    <property type="match status" value="1"/>
</dbReference>
<evidence type="ECO:0000259" key="6">
    <source>
        <dbReference type="PROSITE" id="PS50983"/>
    </source>
</evidence>
<sequence>MKKWIIFILTICLTIVLTACGSSKESSSKQASSKEMTTYQVGGKSYKVPKHPQRVAVLQAFYVGNFIKLGIEPVAVADFTADSSIIKPHIKDVPLIGEDDVEKVADAKPDLIVVDAMDKNIKKYEKIAPTVPYEYNDYTHKEIMKEIGKLTNKEDQANDWLKDWDSKTKQDQKEIKQAVGTKATASIFEVEEKGLTIFASNWGRGTDIVNDAFGMEQPAAYKEKLNEKNEGYAPISTEIINRYAGDYIFLSKPSYGNTEFEKSNLWNELPAVKQDKVIEYKAEDYWFTDPLTLEKLREYLKQQILEKAK</sequence>
<reference evidence="7 8" key="1">
    <citation type="journal article" date="2016" name="Front. Microbiol.">
        <title>Comprehensive Phylogenetic Analysis of Bovine Non-aureus Staphylococci Species Based on Whole-Genome Sequencing.</title>
        <authorList>
            <person name="Naushad S."/>
            <person name="Barkema H.W."/>
            <person name="Luby C."/>
            <person name="Condas L.A."/>
            <person name="Nobrega D.B."/>
            <person name="Carson D.A."/>
            <person name="De Buck J."/>
        </authorList>
    </citation>
    <scope>NUCLEOTIDE SEQUENCE [LARGE SCALE GENOMIC DNA]</scope>
    <source>
        <strain evidence="7 8">SNUC 993</strain>
    </source>
</reference>
<name>A0ABX5IBU0_9STAP</name>
<accession>A0ABX5IBU0</accession>
<evidence type="ECO:0000256" key="3">
    <source>
        <dbReference type="ARBA" id="ARBA00022448"/>
    </source>
</evidence>